<dbReference type="Proteomes" id="UP000245667">
    <property type="component" value="Unassembled WGS sequence"/>
</dbReference>
<feature type="active site" description="Charge relay system" evidence="5">
    <location>
        <position position="409"/>
    </location>
</feature>
<evidence type="ECO:0000256" key="6">
    <source>
        <dbReference type="RuleBase" id="RU003355"/>
    </source>
</evidence>
<evidence type="ECO:0000256" key="2">
    <source>
        <dbReference type="ARBA" id="ARBA00022670"/>
    </source>
</evidence>
<keyword evidence="4 5" id="KW-0720">Serine protease</keyword>
<dbReference type="InterPro" id="IPR023828">
    <property type="entry name" value="Peptidase_S8_Ser-AS"/>
</dbReference>
<evidence type="ECO:0000313" key="12">
    <source>
        <dbReference type="Proteomes" id="UP000651837"/>
    </source>
</evidence>
<evidence type="ECO:0000256" key="5">
    <source>
        <dbReference type="PROSITE-ProRule" id="PRU01240"/>
    </source>
</evidence>
<dbReference type="InterPro" id="IPR023827">
    <property type="entry name" value="Peptidase_S8_Asp-AS"/>
</dbReference>
<dbReference type="InterPro" id="IPR050131">
    <property type="entry name" value="Peptidase_S8_subtilisin-like"/>
</dbReference>
<sequence length="468" mass="49583">MKKSVNILKKSYLPVCLALLFLSSCSTENDVTNDTELNAVYAKTSFKTDYMVILKSESIPNGFEAEMESFGATVKSTIPEIGVLVVSSSENVSNKISKKGNVRSVVPDLNVQWIEPSDFAPLASPLSIGSDEFYFDLLWGMDAIDAPEAWNTGQTGAGVRVAVLDSGMDGTHPDIAPNLNTGLSASFIEDEDWQVQPGSYFNHGTHVAGTIAAADNEIGVIGVAPNAEIVAVKVLSEFSGSGPFSSINAGIVYAADIEADVINMSLGATLNKNGKFYDEDGNFTDKIPSKYIQEVVHAQQRAINYAYRKGVTIVVSAGNGGENFDGNGSTIKLPASLNNVISVSATAPESWIENPLGDLDLPASYTDYGRSHVTVSAPGGDFDSPSDFWFYDMVLSASPGGWFFSAGTSMASPHVAGVAALIIGKNGGQMDPHEVTKQLTNTADNIDGNGASLYHGKGRVNAYRAVTE</sequence>
<dbReference type="PROSITE" id="PS00138">
    <property type="entry name" value="SUBTILASE_SER"/>
    <property type="match status" value="1"/>
</dbReference>
<dbReference type="GO" id="GO:0006508">
    <property type="term" value="P:proteolysis"/>
    <property type="evidence" value="ECO:0007669"/>
    <property type="project" value="UniProtKB-KW"/>
</dbReference>
<evidence type="ECO:0000256" key="3">
    <source>
        <dbReference type="ARBA" id="ARBA00022801"/>
    </source>
</evidence>
<proteinExistence type="inferred from homology"/>
<dbReference type="PROSITE" id="PS00136">
    <property type="entry name" value="SUBTILASE_ASP"/>
    <property type="match status" value="1"/>
</dbReference>
<dbReference type="SUPFAM" id="SSF52743">
    <property type="entry name" value="Subtilisin-like"/>
    <property type="match status" value="1"/>
</dbReference>
<dbReference type="InterPro" id="IPR036852">
    <property type="entry name" value="Peptidase_S8/S53_dom_sf"/>
</dbReference>
<keyword evidence="3 5" id="KW-0378">Hydrolase</keyword>
<protein>
    <submittedName>
        <fullName evidence="9">S8 family serine peptidase</fullName>
    </submittedName>
    <submittedName>
        <fullName evidence="10">Subtilase family protein</fullName>
    </submittedName>
</protein>
<dbReference type="InterPro" id="IPR022398">
    <property type="entry name" value="Peptidase_S8_His-AS"/>
</dbReference>
<dbReference type="PANTHER" id="PTHR43806">
    <property type="entry name" value="PEPTIDASE S8"/>
    <property type="match status" value="1"/>
</dbReference>
<accession>A0A316E0K8</accession>
<feature type="active site" description="Charge relay system" evidence="5">
    <location>
        <position position="203"/>
    </location>
</feature>
<keyword evidence="12" id="KW-1185">Reference proteome</keyword>
<dbReference type="EMBL" id="QGGQ01000004">
    <property type="protein sequence ID" value="PWK23635.1"/>
    <property type="molecule type" value="Genomic_DNA"/>
</dbReference>
<dbReference type="EMBL" id="JACWLN010000004">
    <property type="protein sequence ID" value="MBD1261124.1"/>
    <property type="molecule type" value="Genomic_DNA"/>
</dbReference>
<name>A0A316E0K8_9FLAO</name>
<comment type="caution">
    <text evidence="10">The sequence shown here is derived from an EMBL/GenBank/DDBJ whole genome shotgun (WGS) entry which is preliminary data.</text>
</comment>
<dbReference type="PROSITE" id="PS00137">
    <property type="entry name" value="SUBTILASE_HIS"/>
    <property type="match status" value="1"/>
</dbReference>
<feature type="signal peptide" evidence="7">
    <location>
        <begin position="1"/>
        <end position="28"/>
    </location>
</feature>
<dbReference type="Proteomes" id="UP000651837">
    <property type="component" value="Unassembled WGS sequence"/>
</dbReference>
<reference evidence="9 12" key="2">
    <citation type="submission" date="2020-07" db="EMBL/GenBank/DDBJ databases">
        <title>The draft genome sequence of Maribacter polysiphoniae KCTC 22021.</title>
        <authorList>
            <person name="Mu L."/>
        </authorList>
    </citation>
    <scope>NUCLEOTIDE SEQUENCE [LARGE SCALE GENOMIC DNA]</scope>
    <source>
        <strain evidence="9 12">KCTC 22021</strain>
    </source>
</reference>
<dbReference type="PROSITE" id="PS51257">
    <property type="entry name" value="PROKAR_LIPOPROTEIN"/>
    <property type="match status" value="1"/>
</dbReference>
<dbReference type="Gene3D" id="3.40.50.200">
    <property type="entry name" value="Peptidase S8/S53 domain"/>
    <property type="match status" value="1"/>
</dbReference>
<evidence type="ECO:0000313" key="9">
    <source>
        <dbReference type="EMBL" id="MBD1261124.1"/>
    </source>
</evidence>
<dbReference type="PROSITE" id="PS51892">
    <property type="entry name" value="SUBTILASE"/>
    <property type="match status" value="1"/>
</dbReference>
<keyword evidence="2 5" id="KW-0645">Protease</keyword>
<dbReference type="PANTHER" id="PTHR43806:SF11">
    <property type="entry name" value="CEREVISIN-RELATED"/>
    <property type="match status" value="1"/>
</dbReference>
<dbReference type="InterPro" id="IPR000209">
    <property type="entry name" value="Peptidase_S8/S53_dom"/>
</dbReference>
<evidence type="ECO:0000256" key="4">
    <source>
        <dbReference type="ARBA" id="ARBA00022825"/>
    </source>
</evidence>
<comment type="similarity">
    <text evidence="1 5 6">Belongs to the peptidase S8 family.</text>
</comment>
<evidence type="ECO:0000256" key="1">
    <source>
        <dbReference type="ARBA" id="ARBA00011073"/>
    </source>
</evidence>
<dbReference type="AlphaFoldDB" id="A0A316E0K8"/>
<feature type="chain" id="PRO_5016326617" evidence="7">
    <location>
        <begin position="29"/>
        <end position="468"/>
    </location>
</feature>
<dbReference type="InterPro" id="IPR015500">
    <property type="entry name" value="Peptidase_S8_subtilisin-rel"/>
</dbReference>
<gene>
    <name evidence="9" type="ORF">HZY62_11030</name>
    <name evidence="10" type="ORF">LX92_02202</name>
</gene>
<reference evidence="10 11" key="1">
    <citation type="submission" date="2018-05" db="EMBL/GenBank/DDBJ databases">
        <title>Genomic Encyclopedia of Archaeal and Bacterial Type Strains, Phase II (KMG-II): from individual species to whole genera.</title>
        <authorList>
            <person name="Goeker M."/>
        </authorList>
    </citation>
    <scope>NUCLEOTIDE SEQUENCE [LARGE SCALE GENOMIC DNA]</scope>
    <source>
        <strain evidence="10 11">DSM 23514</strain>
    </source>
</reference>
<evidence type="ECO:0000313" key="11">
    <source>
        <dbReference type="Proteomes" id="UP000245667"/>
    </source>
</evidence>
<feature type="domain" description="Peptidase S8/S53" evidence="8">
    <location>
        <begin position="156"/>
        <end position="457"/>
    </location>
</feature>
<dbReference type="OrthoDB" id="9798386at2"/>
<feature type="active site" description="Charge relay system" evidence="5">
    <location>
        <position position="165"/>
    </location>
</feature>
<dbReference type="Pfam" id="PF00082">
    <property type="entry name" value="Peptidase_S8"/>
    <property type="match status" value="1"/>
</dbReference>
<evidence type="ECO:0000256" key="7">
    <source>
        <dbReference type="SAM" id="SignalP"/>
    </source>
</evidence>
<evidence type="ECO:0000313" key="10">
    <source>
        <dbReference type="EMBL" id="PWK23635.1"/>
    </source>
</evidence>
<evidence type="ECO:0000259" key="8">
    <source>
        <dbReference type="Pfam" id="PF00082"/>
    </source>
</evidence>
<dbReference type="PRINTS" id="PR00723">
    <property type="entry name" value="SUBTILISIN"/>
</dbReference>
<dbReference type="GO" id="GO:0004252">
    <property type="term" value="F:serine-type endopeptidase activity"/>
    <property type="evidence" value="ECO:0007669"/>
    <property type="project" value="UniProtKB-UniRule"/>
</dbReference>
<organism evidence="10 11">
    <name type="scientific">Maribacter polysiphoniae</name>
    <dbReference type="NCBI Taxonomy" id="429344"/>
    <lineage>
        <taxon>Bacteria</taxon>
        <taxon>Pseudomonadati</taxon>
        <taxon>Bacteroidota</taxon>
        <taxon>Flavobacteriia</taxon>
        <taxon>Flavobacteriales</taxon>
        <taxon>Flavobacteriaceae</taxon>
        <taxon>Maribacter</taxon>
    </lineage>
</organism>
<dbReference type="RefSeq" id="WP_109650435.1">
    <property type="nucleotide sequence ID" value="NZ_JACWLN010000004.1"/>
</dbReference>
<keyword evidence="7" id="KW-0732">Signal</keyword>